<evidence type="ECO:0000313" key="5">
    <source>
        <dbReference type="EMBL" id="GAA4697812.1"/>
    </source>
</evidence>
<dbReference type="PRINTS" id="PR00035">
    <property type="entry name" value="HTHGNTR"/>
</dbReference>
<accession>A0ABP8WZ17</accession>
<gene>
    <name evidence="5" type="ORF">GCM10023226_40370</name>
</gene>
<dbReference type="SUPFAM" id="SSF64288">
    <property type="entry name" value="Chorismate lyase-like"/>
    <property type="match status" value="1"/>
</dbReference>
<evidence type="ECO:0000256" key="1">
    <source>
        <dbReference type="ARBA" id="ARBA00023015"/>
    </source>
</evidence>
<evidence type="ECO:0000259" key="4">
    <source>
        <dbReference type="PROSITE" id="PS50949"/>
    </source>
</evidence>
<keyword evidence="6" id="KW-1185">Reference proteome</keyword>
<evidence type="ECO:0000256" key="2">
    <source>
        <dbReference type="ARBA" id="ARBA00023125"/>
    </source>
</evidence>
<dbReference type="Gene3D" id="1.10.10.10">
    <property type="entry name" value="Winged helix-like DNA-binding domain superfamily/Winged helix DNA-binding domain"/>
    <property type="match status" value="1"/>
</dbReference>
<dbReference type="PANTHER" id="PTHR44846:SF1">
    <property type="entry name" value="MANNOSYL-D-GLYCERATE TRANSPORT_METABOLISM SYSTEM REPRESSOR MNGR-RELATED"/>
    <property type="match status" value="1"/>
</dbReference>
<evidence type="ECO:0000256" key="3">
    <source>
        <dbReference type="ARBA" id="ARBA00023163"/>
    </source>
</evidence>
<dbReference type="PANTHER" id="PTHR44846">
    <property type="entry name" value="MANNOSYL-D-GLYCERATE TRANSPORT/METABOLISM SYSTEM REPRESSOR MNGR-RELATED"/>
    <property type="match status" value="1"/>
</dbReference>
<dbReference type="InterPro" id="IPR000524">
    <property type="entry name" value="Tscrpt_reg_HTH_GntR"/>
</dbReference>
<dbReference type="InterPro" id="IPR028978">
    <property type="entry name" value="Chorismate_lyase_/UTRA_dom_sf"/>
</dbReference>
<sequence length="253" mass="26687">MSTLDAPAPAGSAPTTQARLRASLERLVAERGPGDLLPAERVLAGELGVARMTLRRALDALVADGLLVRRAGSGTFVAGTKVNQRLAATSFSADMRARGLRPDSRTVHARTAPAGAMLAAVLDVPPETPVLHVRRLRLADDVPMALEDLHVPATVAPGLRAEDLDGASYYDLLAARHGTPVVSGTQTVEPALAADDEAALLDVTAGDPVFRFERTTRVADGRVAEFVRSTYRGDRYRIVVDIFPPAPADGSSV</sequence>
<dbReference type="RefSeq" id="WP_345271704.1">
    <property type="nucleotide sequence ID" value="NZ_BAABIM010000005.1"/>
</dbReference>
<dbReference type="InterPro" id="IPR050679">
    <property type="entry name" value="Bact_HTH_transcr_reg"/>
</dbReference>
<dbReference type="EMBL" id="BAABIM010000005">
    <property type="protein sequence ID" value="GAA4697812.1"/>
    <property type="molecule type" value="Genomic_DNA"/>
</dbReference>
<organism evidence="5 6">
    <name type="scientific">Nocardioides nanhaiensis</name>
    <dbReference type="NCBI Taxonomy" id="1476871"/>
    <lineage>
        <taxon>Bacteria</taxon>
        <taxon>Bacillati</taxon>
        <taxon>Actinomycetota</taxon>
        <taxon>Actinomycetes</taxon>
        <taxon>Propionibacteriales</taxon>
        <taxon>Nocardioidaceae</taxon>
        <taxon>Nocardioides</taxon>
    </lineage>
</organism>
<feature type="domain" description="HTH gntR-type" evidence="4">
    <location>
        <begin position="12"/>
        <end position="80"/>
    </location>
</feature>
<dbReference type="Pfam" id="PF00392">
    <property type="entry name" value="GntR"/>
    <property type="match status" value="1"/>
</dbReference>
<name>A0ABP8WZ17_9ACTN</name>
<proteinExistence type="predicted"/>
<keyword evidence="2" id="KW-0238">DNA-binding</keyword>
<dbReference type="SMART" id="SM00866">
    <property type="entry name" value="UTRA"/>
    <property type="match status" value="1"/>
</dbReference>
<dbReference type="InterPro" id="IPR036388">
    <property type="entry name" value="WH-like_DNA-bd_sf"/>
</dbReference>
<dbReference type="SUPFAM" id="SSF46785">
    <property type="entry name" value="Winged helix' DNA-binding domain"/>
    <property type="match status" value="1"/>
</dbReference>
<protein>
    <submittedName>
        <fullName evidence="5">GntR family transcriptional regulator</fullName>
    </submittedName>
</protein>
<dbReference type="Proteomes" id="UP001500621">
    <property type="component" value="Unassembled WGS sequence"/>
</dbReference>
<keyword evidence="3" id="KW-0804">Transcription</keyword>
<dbReference type="Gene3D" id="3.40.1410.10">
    <property type="entry name" value="Chorismate lyase-like"/>
    <property type="match status" value="1"/>
</dbReference>
<dbReference type="InterPro" id="IPR036390">
    <property type="entry name" value="WH_DNA-bd_sf"/>
</dbReference>
<dbReference type="Pfam" id="PF07702">
    <property type="entry name" value="UTRA"/>
    <property type="match status" value="1"/>
</dbReference>
<dbReference type="SMART" id="SM00345">
    <property type="entry name" value="HTH_GNTR"/>
    <property type="match status" value="1"/>
</dbReference>
<keyword evidence="1" id="KW-0805">Transcription regulation</keyword>
<reference evidence="6" key="1">
    <citation type="journal article" date="2019" name="Int. J. Syst. Evol. Microbiol.">
        <title>The Global Catalogue of Microorganisms (GCM) 10K type strain sequencing project: providing services to taxonomists for standard genome sequencing and annotation.</title>
        <authorList>
            <consortium name="The Broad Institute Genomics Platform"/>
            <consortium name="The Broad Institute Genome Sequencing Center for Infectious Disease"/>
            <person name="Wu L."/>
            <person name="Ma J."/>
        </authorList>
    </citation>
    <scope>NUCLEOTIDE SEQUENCE [LARGE SCALE GENOMIC DNA]</scope>
    <source>
        <strain evidence="6">JCM 18127</strain>
    </source>
</reference>
<comment type="caution">
    <text evidence="5">The sequence shown here is derived from an EMBL/GenBank/DDBJ whole genome shotgun (WGS) entry which is preliminary data.</text>
</comment>
<dbReference type="CDD" id="cd07377">
    <property type="entry name" value="WHTH_GntR"/>
    <property type="match status" value="1"/>
</dbReference>
<dbReference type="InterPro" id="IPR011663">
    <property type="entry name" value="UTRA"/>
</dbReference>
<evidence type="ECO:0000313" key="6">
    <source>
        <dbReference type="Proteomes" id="UP001500621"/>
    </source>
</evidence>
<dbReference type="PROSITE" id="PS50949">
    <property type="entry name" value="HTH_GNTR"/>
    <property type="match status" value="1"/>
</dbReference>